<keyword evidence="6" id="KW-1185">Reference proteome</keyword>
<feature type="compositionally biased region" description="Polar residues" evidence="3">
    <location>
        <begin position="13"/>
        <end position="22"/>
    </location>
</feature>
<feature type="compositionally biased region" description="Low complexity" evidence="3">
    <location>
        <begin position="157"/>
        <end position="177"/>
    </location>
</feature>
<feature type="domain" description="BCNT-C" evidence="4">
    <location>
        <begin position="189"/>
        <end position="267"/>
    </location>
</feature>
<feature type="region of interest" description="Disordered" evidence="3">
    <location>
        <begin position="1"/>
        <end position="101"/>
    </location>
</feature>
<dbReference type="OrthoDB" id="445677at2759"/>
<proteinExistence type="inferred from homology"/>
<name>A0A8H7S1W5_9FUNG</name>
<feature type="compositionally biased region" description="Polar residues" evidence="3">
    <location>
        <begin position="125"/>
        <end position="147"/>
    </location>
</feature>
<evidence type="ECO:0000256" key="3">
    <source>
        <dbReference type="SAM" id="MobiDB-lite"/>
    </source>
</evidence>
<accession>A0A8H7S1W5</accession>
<dbReference type="AlphaFoldDB" id="A0A8H7S1W5"/>
<dbReference type="PANTHER" id="PTHR48407:SF1">
    <property type="entry name" value="CRANIOFACIAL DEVELOPMENT PROTEIN 1"/>
    <property type="match status" value="1"/>
</dbReference>
<dbReference type="InterPro" id="IPR027124">
    <property type="entry name" value="Swc5/CFDP1/2"/>
</dbReference>
<reference evidence="5 6" key="1">
    <citation type="submission" date="2020-12" db="EMBL/GenBank/DDBJ databases">
        <title>Metabolic potential, ecology and presence of endohyphal bacteria is reflected in genomic diversity of Mucoromycotina.</title>
        <authorList>
            <person name="Muszewska A."/>
            <person name="Okrasinska A."/>
            <person name="Steczkiewicz K."/>
            <person name="Drgas O."/>
            <person name="Orlowska M."/>
            <person name="Perlinska-Lenart U."/>
            <person name="Aleksandrzak-Piekarczyk T."/>
            <person name="Szatraj K."/>
            <person name="Zielenkiewicz U."/>
            <person name="Pilsyk S."/>
            <person name="Malc E."/>
            <person name="Mieczkowski P."/>
            <person name="Kruszewska J.S."/>
            <person name="Biernat P."/>
            <person name="Pawlowska J."/>
        </authorList>
    </citation>
    <scope>NUCLEOTIDE SEQUENCE [LARGE SCALE GENOMIC DNA]</scope>
    <source>
        <strain evidence="5 6">CBS 142.35</strain>
    </source>
</reference>
<evidence type="ECO:0000256" key="2">
    <source>
        <dbReference type="ARBA" id="ARBA00019138"/>
    </source>
</evidence>
<feature type="compositionally biased region" description="Acidic residues" evidence="3">
    <location>
        <begin position="23"/>
        <end position="36"/>
    </location>
</feature>
<dbReference type="PROSITE" id="PS51279">
    <property type="entry name" value="BCNT_C"/>
    <property type="match status" value="1"/>
</dbReference>
<comment type="similarity">
    <text evidence="1">Belongs to the SWC5 family.</text>
</comment>
<feature type="region of interest" description="Disordered" evidence="3">
    <location>
        <begin position="120"/>
        <end position="187"/>
    </location>
</feature>
<dbReference type="GO" id="GO:0000812">
    <property type="term" value="C:Swr1 complex"/>
    <property type="evidence" value="ECO:0007669"/>
    <property type="project" value="TreeGrafter"/>
</dbReference>
<dbReference type="EMBL" id="JAEPRB010000111">
    <property type="protein sequence ID" value="KAG2221357.1"/>
    <property type="molecule type" value="Genomic_DNA"/>
</dbReference>
<evidence type="ECO:0000256" key="1">
    <source>
        <dbReference type="ARBA" id="ARBA00010465"/>
    </source>
</evidence>
<sequence>MRSFSSHDEQKQNEQILLNDQNWDSEDDEDDSDYTPDQDNADHNELDAESVTSEDEDDSSGNSPETPVDTPTCLLSKRKSTADEEEYTTKRTKIHDQEEVERKARVEAIWAEMNLKDEDKKKPIIQQQTEKQPLDDISSSVNRTSIPPTEVKSRSPNSTATTITNTNNTSTTTTGATKRSAPSTRKKIVRPKSTLSALVSQYNIKVPKMNTLEKSRLDWQGYVDREGIRDDLKYTNKDGYMEKVAFLNRVDDRRLTQLKTGQKATRR</sequence>
<dbReference type="Pfam" id="PF07572">
    <property type="entry name" value="BCNT"/>
    <property type="match status" value="1"/>
</dbReference>
<comment type="caution">
    <text evidence="5">The sequence shown here is derived from an EMBL/GenBank/DDBJ whole genome shotgun (WGS) entry which is preliminary data.</text>
</comment>
<evidence type="ECO:0000313" key="6">
    <source>
        <dbReference type="Proteomes" id="UP000646827"/>
    </source>
</evidence>
<gene>
    <name evidence="5" type="ORF">INT45_012403</name>
</gene>
<dbReference type="InterPro" id="IPR011421">
    <property type="entry name" value="BCNT-C"/>
</dbReference>
<dbReference type="PANTHER" id="PTHR48407">
    <property type="entry name" value="CRANIOFACIAL DEVELOPMENT PROTEIN 1"/>
    <property type="match status" value="1"/>
</dbReference>
<organism evidence="5 6">
    <name type="scientific">Circinella minor</name>
    <dbReference type="NCBI Taxonomy" id="1195481"/>
    <lineage>
        <taxon>Eukaryota</taxon>
        <taxon>Fungi</taxon>
        <taxon>Fungi incertae sedis</taxon>
        <taxon>Mucoromycota</taxon>
        <taxon>Mucoromycotina</taxon>
        <taxon>Mucoromycetes</taxon>
        <taxon>Mucorales</taxon>
        <taxon>Lichtheimiaceae</taxon>
        <taxon>Circinella</taxon>
    </lineage>
</organism>
<feature type="compositionally biased region" description="Basic and acidic residues" evidence="3">
    <location>
        <begin position="1"/>
        <end position="12"/>
    </location>
</feature>
<evidence type="ECO:0000313" key="5">
    <source>
        <dbReference type="EMBL" id="KAG2221357.1"/>
    </source>
</evidence>
<protein>
    <recommendedName>
        <fullName evidence="2">SWR1-complex protein 5</fullName>
    </recommendedName>
</protein>
<dbReference type="Proteomes" id="UP000646827">
    <property type="component" value="Unassembled WGS sequence"/>
</dbReference>
<evidence type="ECO:0000259" key="4">
    <source>
        <dbReference type="PROSITE" id="PS51279"/>
    </source>
</evidence>